<protein>
    <recommendedName>
        <fullName evidence="1">Dienelactone hydrolase domain-containing protein</fullName>
    </recommendedName>
</protein>
<dbReference type="InterPro" id="IPR050261">
    <property type="entry name" value="FrsA_esterase"/>
</dbReference>
<accession>A0A0F9Z4Z3</accession>
<dbReference type="PANTHER" id="PTHR22946">
    <property type="entry name" value="DIENELACTONE HYDROLASE DOMAIN-CONTAINING PROTEIN-RELATED"/>
    <property type="match status" value="1"/>
</dbReference>
<organism evidence="2">
    <name type="scientific">marine sediment metagenome</name>
    <dbReference type="NCBI Taxonomy" id="412755"/>
    <lineage>
        <taxon>unclassified sequences</taxon>
        <taxon>metagenomes</taxon>
        <taxon>ecological metagenomes</taxon>
    </lineage>
</organism>
<name>A0A0F9Z4Z3_9ZZZZ</name>
<comment type="caution">
    <text evidence="2">The sequence shown here is derived from an EMBL/GenBank/DDBJ whole genome shotgun (WGS) entry which is preliminary data.</text>
</comment>
<evidence type="ECO:0000313" key="2">
    <source>
        <dbReference type="EMBL" id="KKO12269.1"/>
    </source>
</evidence>
<dbReference type="SUPFAM" id="SSF53474">
    <property type="entry name" value="alpha/beta-Hydrolases"/>
    <property type="match status" value="1"/>
</dbReference>
<dbReference type="Pfam" id="PF01738">
    <property type="entry name" value="DLH"/>
    <property type="match status" value="1"/>
</dbReference>
<gene>
    <name evidence="2" type="ORF">LCGC14_0002790</name>
</gene>
<reference evidence="2" key="1">
    <citation type="journal article" date="2015" name="Nature">
        <title>Complex archaea that bridge the gap between prokaryotes and eukaryotes.</title>
        <authorList>
            <person name="Spang A."/>
            <person name="Saw J.H."/>
            <person name="Jorgensen S.L."/>
            <person name="Zaremba-Niedzwiedzka K."/>
            <person name="Martijn J."/>
            <person name="Lind A.E."/>
            <person name="van Eijk R."/>
            <person name="Schleper C."/>
            <person name="Guy L."/>
            <person name="Ettema T.J."/>
        </authorList>
    </citation>
    <scope>NUCLEOTIDE SEQUENCE</scope>
</reference>
<dbReference type="InterPro" id="IPR002925">
    <property type="entry name" value="Dienelactn_hydro"/>
</dbReference>
<dbReference type="Gene3D" id="3.40.50.1820">
    <property type="entry name" value="alpha/beta hydrolase"/>
    <property type="match status" value="1"/>
</dbReference>
<dbReference type="InterPro" id="IPR029058">
    <property type="entry name" value="AB_hydrolase_fold"/>
</dbReference>
<proteinExistence type="predicted"/>
<feature type="domain" description="Dienelactone hydrolase" evidence="1">
    <location>
        <begin position="16"/>
        <end position="236"/>
    </location>
</feature>
<dbReference type="PANTHER" id="PTHR22946:SF0">
    <property type="entry name" value="DIENELACTONE HYDROLASE DOMAIN-CONTAINING PROTEIN"/>
    <property type="match status" value="1"/>
</dbReference>
<dbReference type="EMBL" id="LAZR01000001">
    <property type="protein sequence ID" value="KKO12269.1"/>
    <property type="molecule type" value="Genomic_DNA"/>
</dbReference>
<dbReference type="GO" id="GO:0016787">
    <property type="term" value="F:hydrolase activity"/>
    <property type="evidence" value="ECO:0007669"/>
    <property type="project" value="InterPro"/>
</dbReference>
<sequence length="248" mass="26750">MLKTEYLEYRDGDTVLEAYIAYDEDATEKKPCVLVGHDWTGRRDYACAAAERMADLGYVGFAADVYGKGVFGKEGDAEGNTALMMPFVEDRALLRRRMQAALTAARALSQVDDSNVGAIGYCFGGMAVLELARSGADVKGVASVHGLLGQGSEPGQQIRASVLCLHGHDDPMVSPEQVLAFESEMSDAGVDWQVHVYGGTQHAFTNPAANNPDFGTVYSQTANIRAEQALANFFRELFEDTPPLDVAP</sequence>
<evidence type="ECO:0000259" key="1">
    <source>
        <dbReference type="Pfam" id="PF01738"/>
    </source>
</evidence>
<dbReference type="AlphaFoldDB" id="A0A0F9Z4Z3"/>